<sequence>MTDKRRPIKSRSNPLMIRLAKWLSHKNITPNQISLFSIVPAFIAMIALSLWQVSSLLWIQILLLIVAIVGIQCRLLCNLIDGMVAIEGGKVTPAGELFNEVPDRVSDTLLSVGLGLSLISPFSNEASYGLALGLLASLFAALTAYIRVLGVSMGSPAFFSGPFAKQHRMALMSIALIATIIGLFFSLTTEFLWVAIIIIIAGSFLTAIRRLIQIYRFKNNEATHSEIHE</sequence>
<evidence type="ECO:0000313" key="2">
    <source>
        <dbReference type="EMBL" id="HIW06276.1"/>
    </source>
</evidence>
<name>A0A9D1Q504_9GAMM</name>
<feature type="transmembrane region" description="Helical" evidence="1">
    <location>
        <begin position="128"/>
        <end position="148"/>
    </location>
</feature>
<reference evidence="2" key="2">
    <citation type="submission" date="2021-04" db="EMBL/GenBank/DDBJ databases">
        <authorList>
            <person name="Gilroy R."/>
        </authorList>
    </citation>
    <scope>NUCLEOTIDE SEQUENCE</scope>
    <source>
        <strain evidence="2">CHK160-9182</strain>
    </source>
</reference>
<comment type="caution">
    <text evidence="2">The sequence shown here is derived from an EMBL/GenBank/DDBJ whole genome shotgun (WGS) entry which is preliminary data.</text>
</comment>
<keyword evidence="1" id="KW-0472">Membrane</keyword>
<evidence type="ECO:0000313" key="3">
    <source>
        <dbReference type="Proteomes" id="UP000823934"/>
    </source>
</evidence>
<feature type="transmembrane region" description="Helical" evidence="1">
    <location>
        <begin position="169"/>
        <end position="185"/>
    </location>
</feature>
<organism evidence="2 3">
    <name type="scientific">Candidatus Ignatzschineria merdigallinarum</name>
    <dbReference type="NCBI Taxonomy" id="2838621"/>
    <lineage>
        <taxon>Bacteria</taxon>
        <taxon>Pseudomonadati</taxon>
        <taxon>Pseudomonadota</taxon>
        <taxon>Gammaproteobacteria</taxon>
        <taxon>Cardiobacteriales</taxon>
        <taxon>Ignatzschineriaceae</taxon>
        <taxon>Ignatzschineria</taxon>
    </lineage>
</organism>
<dbReference type="Proteomes" id="UP000823934">
    <property type="component" value="Unassembled WGS sequence"/>
</dbReference>
<accession>A0A9D1Q504</accession>
<keyword evidence="1" id="KW-0812">Transmembrane</keyword>
<protein>
    <submittedName>
        <fullName evidence="2">CDP-alcohol phosphatidyltransferase family protein</fullName>
    </submittedName>
</protein>
<feature type="transmembrane region" description="Helical" evidence="1">
    <location>
        <begin position="57"/>
        <end position="77"/>
    </location>
</feature>
<dbReference type="EMBL" id="DXHP01000069">
    <property type="protein sequence ID" value="HIW06276.1"/>
    <property type="molecule type" value="Genomic_DNA"/>
</dbReference>
<evidence type="ECO:0000256" key="1">
    <source>
        <dbReference type="SAM" id="Phobius"/>
    </source>
</evidence>
<gene>
    <name evidence="2" type="ORF">H9889_02990</name>
</gene>
<dbReference type="InterPro" id="IPR043130">
    <property type="entry name" value="CDP-OH_PTrfase_TM_dom"/>
</dbReference>
<feature type="transmembrane region" description="Helical" evidence="1">
    <location>
        <begin position="191"/>
        <end position="208"/>
    </location>
</feature>
<reference evidence="2" key="1">
    <citation type="journal article" date="2021" name="PeerJ">
        <title>Extensive microbial diversity within the chicken gut microbiome revealed by metagenomics and culture.</title>
        <authorList>
            <person name="Gilroy R."/>
            <person name="Ravi A."/>
            <person name="Getino M."/>
            <person name="Pursley I."/>
            <person name="Horton D.L."/>
            <person name="Alikhan N.F."/>
            <person name="Baker D."/>
            <person name="Gharbi K."/>
            <person name="Hall N."/>
            <person name="Watson M."/>
            <person name="Adriaenssens E.M."/>
            <person name="Foster-Nyarko E."/>
            <person name="Jarju S."/>
            <person name="Secka A."/>
            <person name="Antonio M."/>
            <person name="Oren A."/>
            <person name="Chaudhuri R.R."/>
            <person name="La Ragione R."/>
            <person name="Hildebrand F."/>
            <person name="Pallen M.J."/>
        </authorList>
    </citation>
    <scope>NUCLEOTIDE SEQUENCE</scope>
    <source>
        <strain evidence="2">CHK160-9182</strain>
    </source>
</reference>
<keyword evidence="1" id="KW-1133">Transmembrane helix</keyword>
<proteinExistence type="predicted"/>
<dbReference type="Gene3D" id="1.20.120.1760">
    <property type="match status" value="1"/>
</dbReference>
<dbReference type="AlphaFoldDB" id="A0A9D1Q504"/>
<feature type="transmembrane region" description="Helical" evidence="1">
    <location>
        <begin position="33"/>
        <end position="51"/>
    </location>
</feature>